<dbReference type="EMBL" id="LK028578">
    <property type="protein sequence ID" value="CDS18180.1"/>
    <property type="molecule type" value="Genomic_DNA"/>
</dbReference>
<dbReference type="AlphaFoldDB" id="A0A068WKP5"/>
<reference evidence="3" key="3">
    <citation type="submission" date="2020-10" db="UniProtKB">
        <authorList>
            <consortium name="WormBaseParasite"/>
        </authorList>
    </citation>
    <scope>IDENTIFICATION</scope>
</reference>
<dbReference type="Proteomes" id="UP000492820">
    <property type="component" value="Unassembled WGS sequence"/>
</dbReference>
<evidence type="ECO:0000313" key="2">
    <source>
        <dbReference type="Proteomes" id="UP000492820"/>
    </source>
</evidence>
<protein>
    <submittedName>
        <fullName evidence="1 3">Expressed protein</fullName>
    </submittedName>
</protein>
<evidence type="ECO:0000313" key="1">
    <source>
        <dbReference type="EMBL" id="CDS18180.1"/>
    </source>
</evidence>
<reference evidence="1 2" key="1">
    <citation type="journal article" date="2013" name="Nature">
        <title>The genomes of four tapeworm species reveal adaptations to parasitism.</title>
        <authorList>
            <person name="Tsai I.J."/>
            <person name="Zarowiecki M."/>
            <person name="Holroyd N."/>
            <person name="Garciarrubio A."/>
            <person name="Sanchez-Flores A."/>
            <person name="Brooks K.L."/>
            <person name="Tracey A."/>
            <person name="Bobes R.J."/>
            <person name="Fragoso G."/>
            <person name="Sciutto E."/>
            <person name="Aslett M."/>
            <person name="Beasley H."/>
            <person name="Bennett H.M."/>
            <person name="Cai J."/>
            <person name="Camicia F."/>
            <person name="Clark R."/>
            <person name="Cucher M."/>
            <person name="De Silva N."/>
            <person name="Day T.A."/>
            <person name="Deplazes P."/>
            <person name="Estrada K."/>
            <person name="Fernandez C."/>
            <person name="Holland P.W."/>
            <person name="Hou J."/>
            <person name="Hu S."/>
            <person name="Huckvale T."/>
            <person name="Hung S.S."/>
            <person name="Kamenetzky L."/>
            <person name="Keane J.A."/>
            <person name="Kiss F."/>
            <person name="Koziol U."/>
            <person name="Lambert O."/>
            <person name="Liu K."/>
            <person name="Luo X."/>
            <person name="Luo Y."/>
            <person name="Macchiaroli N."/>
            <person name="Nichol S."/>
            <person name="Paps J."/>
            <person name="Parkinson J."/>
            <person name="Pouchkina-Stantcheva N."/>
            <person name="Riddiford N."/>
            <person name="Rosenzvit M."/>
            <person name="Salinas G."/>
            <person name="Wasmuth J.D."/>
            <person name="Zamanian M."/>
            <person name="Zheng Y."/>
            <person name="Cai X."/>
            <person name="Soberon X."/>
            <person name="Olson P.D."/>
            <person name="Laclette J.P."/>
            <person name="Brehm K."/>
            <person name="Berriman M."/>
            <person name="Garciarrubio A."/>
            <person name="Bobes R.J."/>
            <person name="Fragoso G."/>
            <person name="Sanchez-Flores A."/>
            <person name="Estrada K."/>
            <person name="Cevallos M.A."/>
            <person name="Morett E."/>
            <person name="Gonzalez V."/>
            <person name="Portillo T."/>
            <person name="Ochoa-Leyva A."/>
            <person name="Jose M.V."/>
            <person name="Sciutto E."/>
            <person name="Landa A."/>
            <person name="Jimenez L."/>
            <person name="Valdes V."/>
            <person name="Carrero J.C."/>
            <person name="Larralde C."/>
            <person name="Morales-Montor J."/>
            <person name="Limon-Lason J."/>
            <person name="Soberon X."/>
            <person name="Laclette J.P."/>
        </authorList>
    </citation>
    <scope>NUCLEOTIDE SEQUENCE [LARGE SCALE GENOMIC DNA]</scope>
</reference>
<organism evidence="1">
    <name type="scientific">Echinococcus granulosus</name>
    <name type="common">Hydatid tapeworm</name>
    <dbReference type="NCBI Taxonomy" id="6210"/>
    <lineage>
        <taxon>Eukaryota</taxon>
        <taxon>Metazoa</taxon>
        <taxon>Spiralia</taxon>
        <taxon>Lophotrochozoa</taxon>
        <taxon>Platyhelminthes</taxon>
        <taxon>Cestoda</taxon>
        <taxon>Eucestoda</taxon>
        <taxon>Cyclophyllidea</taxon>
        <taxon>Taeniidae</taxon>
        <taxon>Echinococcus</taxon>
        <taxon>Echinococcus granulosus group</taxon>
    </lineage>
</organism>
<evidence type="ECO:0000313" key="3">
    <source>
        <dbReference type="WBParaSite" id="EgrG_000593400"/>
    </source>
</evidence>
<dbReference type="WBParaSite" id="EgrG_000593400">
    <property type="protein sequence ID" value="EgrG_000593400"/>
    <property type="gene ID" value="EgrG_000593400"/>
</dbReference>
<name>A0A068WKP5_ECHGR</name>
<accession>A0A068WKP5</accession>
<gene>
    <name evidence="1" type="ORF">EgrG_000593400</name>
</gene>
<proteinExistence type="predicted"/>
<sequence length="91" mass="10089">MTTLGFSLRGSTLGNQLPPIFTVVDCTRRCEHLQFVCEPSICIIDRLPVLSICTVFAPFVMNSFSTSDPPLNLGSSPVELSPWYRCLRAHS</sequence>
<reference evidence="1" key="2">
    <citation type="submission" date="2014-06" db="EMBL/GenBank/DDBJ databases">
        <authorList>
            <person name="Aslett M."/>
        </authorList>
    </citation>
    <scope>NUCLEOTIDE SEQUENCE</scope>
</reference>